<evidence type="ECO:0000256" key="4">
    <source>
        <dbReference type="ARBA" id="ARBA00023015"/>
    </source>
</evidence>
<dbReference type="InterPro" id="IPR035926">
    <property type="entry name" value="NusB-like_sf"/>
</dbReference>
<dbReference type="Pfam" id="PF01029">
    <property type="entry name" value="NusB"/>
    <property type="match status" value="1"/>
</dbReference>
<keyword evidence="5" id="KW-0804">Transcription</keyword>
<organism evidence="7">
    <name type="scientific">hydrothermal vent metagenome</name>
    <dbReference type="NCBI Taxonomy" id="652676"/>
    <lineage>
        <taxon>unclassified sequences</taxon>
        <taxon>metagenomes</taxon>
        <taxon>ecological metagenomes</taxon>
    </lineage>
</organism>
<dbReference type="GO" id="GO:0031564">
    <property type="term" value="P:transcription antitermination"/>
    <property type="evidence" value="ECO:0007669"/>
    <property type="project" value="UniProtKB-KW"/>
</dbReference>
<evidence type="ECO:0000259" key="6">
    <source>
        <dbReference type="Pfam" id="PF01029"/>
    </source>
</evidence>
<dbReference type="Gene3D" id="1.10.940.10">
    <property type="entry name" value="NusB-like"/>
    <property type="match status" value="1"/>
</dbReference>
<gene>
    <name evidence="7" type="ORF">MNBD_GAMMA16-1018</name>
</gene>
<feature type="domain" description="NusB/RsmB/TIM44" evidence="6">
    <location>
        <begin position="2"/>
        <end position="123"/>
    </location>
</feature>
<dbReference type="NCBIfam" id="TIGR01951">
    <property type="entry name" value="nusB"/>
    <property type="match status" value="1"/>
</dbReference>
<evidence type="ECO:0000256" key="2">
    <source>
        <dbReference type="ARBA" id="ARBA00022814"/>
    </source>
</evidence>
<dbReference type="InterPro" id="IPR006027">
    <property type="entry name" value="NusB_RsmB_TIM44"/>
</dbReference>
<protein>
    <submittedName>
        <fullName evidence="7">Transcription termination protein NusB</fullName>
    </submittedName>
</protein>
<dbReference type="GO" id="GO:0006353">
    <property type="term" value="P:DNA-templated transcription termination"/>
    <property type="evidence" value="ECO:0007669"/>
    <property type="project" value="InterPro"/>
</dbReference>
<dbReference type="InterPro" id="IPR011605">
    <property type="entry name" value="NusB_fam"/>
</dbReference>
<dbReference type="PANTHER" id="PTHR11078:SF3">
    <property type="entry name" value="ANTITERMINATION NUSB DOMAIN-CONTAINING PROTEIN"/>
    <property type="match status" value="1"/>
</dbReference>
<accession>A0A3B0ZN97</accession>
<evidence type="ECO:0000256" key="3">
    <source>
        <dbReference type="ARBA" id="ARBA00022884"/>
    </source>
</evidence>
<evidence type="ECO:0000313" key="7">
    <source>
        <dbReference type="EMBL" id="VAW88882.1"/>
    </source>
</evidence>
<dbReference type="PANTHER" id="PTHR11078">
    <property type="entry name" value="N UTILIZATION SUBSTANCE PROTEIN B-RELATED"/>
    <property type="match status" value="1"/>
</dbReference>
<dbReference type="HAMAP" id="MF_00073">
    <property type="entry name" value="NusB"/>
    <property type="match status" value="1"/>
</dbReference>
<dbReference type="GO" id="GO:0003723">
    <property type="term" value="F:RNA binding"/>
    <property type="evidence" value="ECO:0007669"/>
    <property type="project" value="UniProtKB-KW"/>
</dbReference>
<comment type="similarity">
    <text evidence="1">Belongs to the NusB family.</text>
</comment>
<dbReference type="EMBL" id="UOFO01000152">
    <property type="protein sequence ID" value="VAW88882.1"/>
    <property type="molecule type" value="Genomic_DNA"/>
</dbReference>
<sequence>MARQRAVQALYQWQQAGHDLSEIDAQFLAGQDMSRVEVPYFQELLYKIPKDIENLDAYLEPLLNRKINEVDSVERAILRIGTYELKHRLDVPYRVVINEGIVLAKKFGAVDSHRFVNGILDKLSFTLRSAERK</sequence>
<proteinExistence type="inferred from homology"/>
<keyword evidence="4" id="KW-0805">Transcription regulation</keyword>
<keyword evidence="2" id="KW-0889">Transcription antitermination</keyword>
<reference evidence="7" key="1">
    <citation type="submission" date="2018-06" db="EMBL/GenBank/DDBJ databases">
        <authorList>
            <person name="Zhirakovskaya E."/>
        </authorList>
    </citation>
    <scope>NUCLEOTIDE SEQUENCE</scope>
</reference>
<dbReference type="GO" id="GO:0005829">
    <property type="term" value="C:cytosol"/>
    <property type="evidence" value="ECO:0007669"/>
    <property type="project" value="TreeGrafter"/>
</dbReference>
<evidence type="ECO:0000256" key="5">
    <source>
        <dbReference type="ARBA" id="ARBA00023163"/>
    </source>
</evidence>
<keyword evidence="3" id="KW-0694">RNA-binding</keyword>
<dbReference type="AlphaFoldDB" id="A0A3B0ZN97"/>
<evidence type="ECO:0000256" key="1">
    <source>
        <dbReference type="ARBA" id="ARBA00005952"/>
    </source>
</evidence>
<name>A0A3B0ZN97_9ZZZZ</name>
<dbReference type="SUPFAM" id="SSF48013">
    <property type="entry name" value="NusB-like"/>
    <property type="match status" value="1"/>
</dbReference>